<proteinExistence type="predicted"/>
<evidence type="ECO:0000313" key="1">
    <source>
        <dbReference type="EMBL" id="MFG1372936.1"/>
    </source>
</evidence>
<accession>A0ABW6ZW21</accession>
<gene>
    <name evidence="1" type="ORF">V5F32_12245</name>
</gene>
<dbReference type="EMBL" id="JBAFVH010000006">
    <property type="protein sequence ID" value="MFG1372936.1"/>
    <property type="molecule type" value="Genomic_DNA"/>
</dbReference>
<evidence type="ECO:0000313" key="2">
    <source>
        <dbReference type="Proteomes" id="UP001604002"/>
    </source>
</evidence>
<dbReference type="RefSeq" id="WP_393992774.1">
    <property type="nucleotide sequence ID" value="NZ_JBAFVH010000006.1"/>
</dbReference>
<reference evidence="1 2" key="1">
    <citation type="submission" date="2024-02" db="EMBL/GenBank/DDBJ databases">
        <title>Expansion and revision of Xanthobacter and proposal of Roseixanthobacter gen. nov.</title>
        <authorList>
            <person name="Soltysiak M.P.M."/>
            <person name="Jalihal A."/>
            <person name="Ory A."/>
            <person name="Chrisophersen C."/>
            <person name="Lee A.D."/>
            <person name="Boulton J."/>
            <person name="Springer M."/>
        </authorList>
    </citation>
    <scope>NUCLEOTIDE SEQUENCE [LARGE SCALE GENOMIC DNA]</scope>
    <source>
        <strain evidence="1 2">23A</strain>
    </source>
</reference>
<keyword evidence="2" id="KW-1185">Reference proteome</keyword>
<dbReference type="Pfam" id="PF11162">
    <property type="entry name" value="DUF2946"/>
    <property type="match status" value="1"/>
</dbReference>
<protein>
    <submittedName>
        <fullName evidence="1">DUF2946 family protein</fullName>
    </submittedName>
</protein>
<comment type="caution">
    <text evidence="1">The sequence shown here is derived from an EMBL/GenBank/DDBJ whole genome shotgun (WGS) entry which is preliminary data.</text>
</comment>
<dbReference type="InterPro" id="IPR021333">
    <property type="entry name" value="DUF2946"/>
</dbReference>
<dbReference type="Proteomes" id="UP001604002">
    <property type="component" value="Unassembled WGS sequence"/>
</dbReference>
<organism evidence="1 2">
    <name type="scientific">Xanthobacter oligotrophicus</name>
    <dbReference type="NCBI Taxonomy" id="2607286"/>
    <lineage>
        <taxon>Bacteria</taxon>
        <taxon>Pseudomonadati</taxon>
        <taxon>Pseudomonadota</taxon>
        <taxon>Alphaproteobacteria</taxon>
        <taxon>Hyphomicrobiales</taxon>
        <taxon>Xanthobacteraceae</taxon>
        <taxon>Xanthobacter</taxon>
    </lineage>
</organism>
<sequence>MIRRRRQAWGIGWIAAFAAAYALVFQIVLTSALMASVSLAGADAATAFCHSEASSNAQADDGGAAKSVVHCPLCLSRTDVAVLPPPVMTAVVDRVAIELHFRAVLRSSLQGQSVALPFQPRAPPART</sequence>
<name>A0ABW6ZW21_9HYPH</name>